<dbReference type="AlphaFoldDB" id="A0A9P5XUL0"/>
<dbReference type="Proteomes" id="UP000807353">
    <property type="component" value="Unassembled WGS sequence"/>
</dbReference>
<reference evidence="1" key="1">
    <citation type="submission" date="2020-11" db="EMBL/GenBank/DDBJ databases">
        <authorList>
            <consortium name="DOE Joint Genome Institute"/>
            <person name="Ahrendt S."/>
            <person name="Riley R."/>
            <person name="Andreopoulos W."/>
            <person name="Labutti K."/>
            <person name="Pangilinan J."/>
            <person name="Ruiz-Duenas F.J."/>
            <person name="Barrasa J.M."/>
            <person name="Sanchez-Garcia M."/>
            <person name="Camarero S."/>
            <person name="Miyauchi S."/>
            <person name="Serrano A."/>
            <person name="Linde D."/>
            <person name="Babiker R."/>
            <person name="Drula E."/>
            <person name="Ayuso-Fernandez I."/>
            <person name="Pacheco R."/>
            <person name="Padilla G."/>
            <person name="Ferreira P."/>
            <person name="Barriuso J."/>
            <person name="Kellner H."/>
            <person name="Castanera R."/>
            <person name="Alfaro M."/>
            <person name="Ramirez L."/>
            <person name="Pisabarro A.G."/>
            <person name="Kuo A."/>
            <person name="Tritt A."/>
            <person name="Lipzen A."/>
            <person name="He G."/>
            <person name="Yan M."/>
            <person name="Ng V."/>
            <person name="Cullen D."/>
            <person name="Martin F."/>
            <person name="Rosso M.-N."/>
            <person name="Henrissat B."/>
            <person name="Hibbett D."/>
            <person name="Martinez A.T."/>
            <person name="Grigoriev I.V."/>
        </authorList>
    </citation>
    <scope>NUCLEOTIDE SEQUENCE</scope>
    <source>
        <strain evidence="1">CBS 247.69</strain>
    </source>
</reference>
<keyword evidence="2" id="KW-1185">Reference proteome</keyword>
<accession>A0A9P5XUL0</accession>
<gene>
    <name evidence="1" type="ORF">BDZ94DRAFT_1272126</name>
</gene>
<evidence type="ECO:0000313" key="1">
    <source>
        <dbReference type="EMBL" id="KAF9457863.1"/>
    </source>
</evidence>
<sequence length="72" mass="7826">MGGLPVLPTFVLWVNWSASREFQSLGDSPILTMEPEAKSFCRVTFGVLGVQAPMGCSNSSSFNPQLEEIVFS</sequence>
<protein>
    <submittedName>
        <fullName evidence="1">Uncharacterized protein</fullName>
    </submittedName>
</protein>
<dbReference type="EMBL" id="MU150356">
    <property type="protein sequence ID" value="KAF9457863.1"/>
    <property type="molecule type" value="Genomic_DNA"/>
</dbReference>
<name>A0A9P5XUL0_9AGAR</name>
<evidence type="ECO:0000313" key="2">
    <source>
        <dbReference type="Proteomes" id="UP000807353"/>
    </source>
</evidence>
<organism evidence="1 2">
    <name type="scientific">Collybia nuda</name>
    <dbReference type="NCBI Taxonomy" id="64659"/>
    <lineage>
        <taxon>Eukaryota</taxon>
        <taxon>Fungi</taxon>
        <taxon>Dikarya</taxon>
        <taxon>Basidiomycota</taxon>
        <taxon>Agaricomycotina</taxon>
        <taxon>Agaricomycetes</taxon>
        <taxon>Agaricomycetidae</taxon>
        <taxon>Agaricales</taxon>
        <taxon>Tricholomatineae</taxon>
        <taxon>Clitocybaceae</taxon>
        <taxon>Collybia</taxon>
    </lineage>
</organism>
<proteinExistence type="predicted"/>
<comment type="caution">
    <text evidence="1">The sequence shown here is derived from an EMBL/GenBank/DDBJ whole genome shotgun (WGS) entry which is preliminary data.</text>
</comment>